<evidence type="ECO:0000256" key="1">
    <source>
        <dbReference type="SAM" id="SignalP"/>
    </source>
</evidence>
<keyword evidence="1" id="KW-0732">Signal</keyword>
<comment type="caution">
    <text evidence="2">The sequence shown here is derived from an EMBL/GenBank/DDBJ whole genome shotgun (WGS) entry which is preliminary data.</text>
</comment>
<evidence type="ECO:0000313" key="2">
    <source>
        <dbReference type="EMBL" id="KAJ6219411.1"/>
    </source>
</evidence>
<organism evidence="2 3">
    <name type="scientific">Blomia tropicalis</name>
    <name type="common">Mite</name>
    <dbReference type="NCBI Taxonomy" id="40697"/>
    <lineage>
        <taxon>Eukaryota</taxon>
        <taxon>Metazoa</taxon>
        <taxon>Ecdysozoa</taxon>
        <taxon>Arthropoda</taxon>
        <taxon>Chelicerata</taxon>
        <taxon>Arachnida</taxon>
        <taxon>Acari</taxon>
        <taxon>Acariformes</taxon>
        <taxon>Sarcoptiformes</taxon>
        <taxon>Astigmata</taxon>
        <taxon>Glycyphagoidea</taxon>
        <taxon>Echimyopodidae</taxon>
        <taxon>Blomia</taxon>
    </lineage>
</organism>
<gene>
    <name evidence="2" type="ORF">RDWZM_005223</name>
</gene>
<dbReference type="EMBL" id="JAPWDV010000002">
    <property type="protein sequence ID" value="KAJ6219411.1"/>
    <property type="molecule type" value="Genomic_DNA"/>
</dbReference>
<name>A0A9Q0RM65_BLOTA</name>
<feature type="signal peptide" evidence="1">
    <location>
        <begin position="1"/>
        <end position="19"/>
    </location>
</feature>
<reference evidence="2" key="1">
    <citation type="submission" date="2022-12" db="EMBL/GenBank/DDBJ databases">
        <title>Genome assemblies of Blomia tropicalis.</title>
        <authorList>
            <person name="Cui Y."/>
        </authorList>
    </citation>
    <scope>NUCLEOTIDE SEQUENCE</scope>
    <source>
        <tissue evidence="2">Adult mites</tissue>
    </source>
</reference>
<keyword evidence="3" id="KW-1185">Reference proteome</keyword>
<accession>A0A9Q0RM65</accession>
<evidence type="ECO:0000313" key="3">
    <source>
        <dbReference type="Proteomes" id="UP001142055"/>
    </source>
</evidence>
<dbReference type="AlphaFoldDB" id="A0A9Q0RM65"/>
<feature type="chain" id="PRO_5040388414" evidence="1">
    <location>
        <begin position="20"/>
        <end position="71"/>
    </location>
</feature>
<protein>
    <submittedName>
        <fullName evidence="2">Uncharacterized protein</fullName>
    </submittedName>
</protein>
<proteinExistence type="predicted"/>
<sequence>MQILKLFFVLLLVVAGAFGEFRRFCGDHGDCKHIDKDRPTECCIKGNLNGYHECLDNPNPNERCPPLPTFG</sequence>
<dbReference type="Proteomes" id="UP001142055">
    <property type="component" value="Chromosome 2"/>
</dbReference>